<dbReference type="InterPro" id="IPR036390">
    <property type="entry name" value="WH_DNA-bd_sf"/>
</dbReference>
<accession>A0A0F7SN40</accession>
<dbReference type="GO" id="GO:0000781">
    <property type="term" value="C:chromosome, telomeric region"/>
    <property type="evidence" value="ECO:0007669"/>
    <property type="project" value="TreeGrafter"/>
</dbReference>
<dbReference type="PANTHER" id="PTHR13989:SF16">
    <property type="entry name" value="REPLICATION PROTEIN A2"/>
    <property type="match status" value="1"/>
</dbReference>
<dbReference type="InterPro" id="IPR036388">
    <property type="entry name" value="WH-like_DNA-bd_sf"/>
</dbReference>
<evidence type="ECO:0000259" key="8">
    <source>
        <dbReference type="Pfam" id="PF08784"/>
    </source>
</evidence>
<dbReference type="PIRSF" id="PIRSF036949">
    <property type="entry name" value="RPA32"/>
    <property type="match status" value="1"/>
</dbReference>
<evidence type="ECO:0000313" key="9">
    <source>
        <dbReference type="EMBL" id="CDZ98517.1"/>
    </source>
</evidence>
<comment type="subcellular location">
    <subcellularLocation>
        <location evidence="1">Nucleus</location>
    </subcellularLocation>
</comment>
<evidence type="ECO:0000256" key="6">
    <source>
        <dbReference type="SAM" id="MobiDB-lite"/>
    </source>
</evidence>
<dbReference type="InterPro" id="IPR014646">
    <property type="entry name" value="Rfa2/RPA32"/>
</dbReference>
<feature type="compositionally biased region" description="Gly residues" evidence="6">
    <location>
        <begin position="7"/>
        <end position="22"/>
    </location>
</feature>
<keyword evidence="5" id="KW-0539">Nucleus</keyword>
<dbReference type="GO" id="GO:0005662">
    <property type="term" value="C:DNA replication factor A complex"/>
    <property type="evidence" value="ECO:0007669"/>
    <property type="project" value="TreeGrafter"/>
</dbReference>
<dbReference type="GO" id="GO:0035861">
    <property type="term" value="C:site of double-strand break"/>
    <property type="evidence" value="ECO:0007669"/>
    <property type="project" value="TreeGrafter"/>
</dbReference>
<dbReference type="GO" id="GO:0006260">
    <property type="term" value="P:DNA replication"/>
    <property type="evidence" value="ECO:0007669"/>
    <property type="project" value="UniProtKB-KW"/>
</dbReference>
<feature type="domain" description="Replication protein A C-terminal" evidence="8">
    <location>
        <begin position="158"/>
        <end position="260"/>
    </location>
</feature>
<keyword evidence="4 9" id="KW-0238">DNA-binding</keyword>
<dbReference type="AlphaFoldDB" id="A0A0F7SN40"/>
<evidence type="ECO:0000256" key="4">
    <source>
        <dbReference type="ARBA" id="ARBA00023125"/>
    </source>
</evidence>
<dbReference type="Pfam" id="PF08784">
    <property type="entry name" value="RPA_C"/>
    <property type="match status" value="1"/>
</dbReference>
<keyword evidence="3" id="KW-0235">DNA replication</keyword>
<dbReference type="SUPFAM" id="SSF46785">
    <property type="entry name" value="Winged helix' DNA-binding domain"/>
    <property type="match status" value="1"/>
</dbReference>
<feature type="domain" description="OB" evidence="7">
    <location>
        <begin position="65"/>
        <end position="139"/>
    </location>
</feature>
<evidence type="ECO:0000259" key="7">
    <source>
        <dbReference type="Pfam" id="PF01336"/>
    </source>
</evidence>
<feature type="region of interest" description="Disordered" evidence="6">
    <location>
        <begin position="1"/>
        <end position="34"/>
    </location>
</feature>
<dbReference type="Pfam" id="PF01336">
    <property type="entry name" value="tRNA_anti-codon"/>
    <property type="match status" value="1"/>
</dbReference>
<dbReference type="Gene3D" id="2.40.50.140">
    <property type="entry name" value="Nucleic acid-binding proteins"/>
    <property type="match status" value="1"/>
</dbReference>
<reference evidence="9" key="1">
    <citation type="submission" date="2014-08" db="EMBL/GenBank/DDBJ databases">
        <authorList>
            <person name="Sharma Rahul"/>
            <person name="Thines Marco"/>
        </authorList>
    </citation>
    <scope>NUCLEOTIDE SEQUENCE</scope>
</reference>
<evidence type="ECO:0000256" key="2">
    <source>
        <dbReference type="ARBA" id="ARBA00007815"/>
    </source>
</evidence>
<evidence type="ECO:0000256" key="1">
    <source>
        <dbReference type="ARBA" id="ARBA00004123"/>
    </source>
</evidence>
<protein>
    <submittedName>
        <fullName evidence="9">Single-stranded DNA-binding replication protein A (RPA), medium (30 kD) subunit</fullName>
    </submittedName>
</protein>
<dbReference type="EMBL" id="LN483345">
    <property type="protein sequence ID" value="CDZ98517.1"/>
    <property type="molecule type" value="Genomic_DNA"/>
</dbReference>
<dbReference type="InterPro" id="IPR014892">
    <property type="entry name" value="RPA_C"/>
</dbReference>
<organism evidence="9">
    <name type="scientific">Phaffia rhodozyma</name>
    <name type="common">Yeast</name>
    <name type="synonym">Xanthophyllomyces dendrorhous</name>
    <dbReference type="NCBI Taxonomy" id="264483"/>
    <lineage>
        <taxon>Eukaryota</taxon>
        <taxon>Fungi</taxon>
        <taxon>Dikarya</taxon>
        <taxon>Basidiomycota</taxon>
        <taxon>Agaricomycotina</taxon>
        <taxon>Tremellomycetes</taxon>
        <taxon>Cystofilobasidiales</taxon>
        <taxon>Mrakiaceae</taxon>
        <taxon>Phaffia</taxon>
    </lineage>
</organism>
<proteinExistence type="inferred from homology"/>
<dbReference type="GO" id="GO:0003697">
    <property type="term" value="F:single-stranded DNA binding"/>
    <property type="evidence" value="ECO:0007669"/>
    <property type="project" value="TreeGrafter"/>
</dbReference>
<dbReference type="PANTHER" id="PTHR13989">
    <property type="entry name" value="REPLICATION PROTEIN A-RELATED"/>
    <property type="match status" value="1"/>
</dbReference>
<dbReference type="SUPFAM" id="SSF50249">
    <property type="entry name" value="Nucleic acid-binding proteins"/>
    <property type="match status" value="1"/>
</dbReference>
<sequence length="267" mass="28555">MSDPYYNGGGGGGGFMAGGSQGGSQAQKRSGNQSLRPVTIKQFNQASQAHPDAEFTVDDVDVASVTIVGVVRNVASQATNITLSLEDGTGSCEAKLWLATSDEEDPRMVGIQQDIYVRAIGTIKVFANKRHFAAQSIRPVTDHNEVFYHLLECQLVSLQLRRGKPGSGNDPTGVYATSGSNTLDYSMGNNAGGGDDRSGEYANLAPIHRAIMKFCSNNPPEDGFHIAHVAQNLVEYDNSALVEATEFLLSEGHLYTSSDEMHVLPTS</sequence>
<dbReference type="InterPro" id="IPR040260">
    <property type="entry name" value="RFA2-like"/>
</dbReference>
<dbReference type="CDD" id="cd04478">
    <property type="entry name" value="RPA2_DBD_D"/>
    <property type="match status" value="1"/>
</dbReference>
<comment type="similarity">
    <text evidence="2">Belongs to the replication factor A protein 2 family.</text>
</comment>
<dbReference type="GO" id="GO:0000724">
    <property type="term" value="P:double-strand break repair via homologous recombination"/>
    <property type="evidence" value="ECO:0007669"/>
    <property type="project" value="TreeGrafter"/>
</dbReference>
<evidence type="ECO:0000256" key="3">
    <source>
        <dbReference type="ARBA" id="ARBA00022705"/>
    </source>
</evidence>
<evidence type="ECO:0000256" key="5">
    <source>
        <dbReference type="ARBA" id="ARBA00023242"/>
    </source>
</evidence>
<dbReference type="InterPro" id="IPR012340">
    <property type="entry name" value="NA-bd_OB-fold"/>
</dbReference>
<dbReference type="Gene3D" id="1.10.10.10">
    <property type="entry name" value="Winged helix-like DNA-binding domain superfamily/Winged helix DNA-binding domain"/>
    <property type="match status" value="1"/>
</dbReference>
<name>A0A0F7SN40_PHARH</name>
<dbReference type="InterPro" id="IPR004365">
    <property type="entry name" value="NA-bd_OB_tRNA"/>
</dbReference>
<dbReference type="GO" id="GO:0006289">
    <property type="term" value="P:nucleotide-excision repair"/>
    <property type="evidence" value="ECO:0007669"/>
    <property type="project" value="TreeGrafter"/>
</dbReference>